<feature type="compositionally biased region" description="Basic and acidic residues" evidence="1">
    <location>
        <begin position="70"/>
        <end position="79"/>
    </location>
</feature>
<dbReference type="InterPro" id="IPR013087">
    <property type="entry name" value="Znf_C2H2_type"/>
</dbReference>
<protein>
    <recommendedName>
        <fullName evidence="2">C2H2-type domain-containing protein</fullName>
    </recommendedName>
</protein>
<dbReference type="PROSITE" id="PS00028">
    <property type="entry name" value="ZINC_FINGER_C2H2_1"/>
    <property type="match status" value="2"/>
</dbReference>
<organism evidence="3">
    <name type="scientific">Lygus hesperus</name>
    <name type="common">Western plant bug</name>
    <dbReference type="NCBI Taxonomy" id="30085"/>
    <lineage>
        <taxon>Eukaryota</taxon>
        <taxon>Metazoa</taxon>
        <taxon>Ecdysozoa</taxon>
        <taxon>Arthropoda</taxon>
        <taxon>Hexapoda</taxon>
        <taxon>Insecta</taxon>
        <taxon>Pterygota</taxon>
        <taxon>Neoptera</taxon>
        <taxon>Paraneoptera</taxon>
        <taxon>Hemiptera</taxon>
        <taxon>Heteroptera</taxon>
        <taxon>Panheteroptera</taxon>
        <taxon>Cimicomorpha</taxon>
        <taxon>Miridae</taxon>
        <taxon>Mirini</taxon>
        <taxon>Lygus</taxon>
    </lineage>
</organism>
<feature type="domain" description="C2H2-type" evidence="2">
    <location>
        <begin position="113"/>
        <end position="134"/>
    </location>
</feature>
<reference evidence="3" key="1">
    <citation type="submission" date="2014-09" db="EMBL/GenBank/DDBJ databases">
        <authorList>
            <person name="Magalhaes I.L.F."/>
            <person name="Oliveira U."/>
            <person name="Santos F.R."/>
            <person name="Vidigal T.H.D.A."/>
            <person name="Brescovit A.D."/>
            <person name="Santos A.J."/>
        </authorList>
    </citation>
    <scope>NUCLEOTIDE SEQUENCE</scope>
</reference>
<name>A0A0K8TGP1_LYGHE</name>
<dbReference type="EMBL" id="GBRD01001280">
    <property type="protein sequence ID" value="JAG64541.1"/>
    <property type="molecule type" value="Transcribed_RNA"/>
</dbReference>
<evidence type="ECO:0000256" key="1">
    <source>
        <dbReference type="SAM" id="MobiDB-lite"/>
    </source>
</evidence>
<evidence type="ECO:0000313" key="3">
    <source>
        <dbReference type="EMBL" id="JAG64541.1"/>
    </source>
</evidence>
<feature type="region of interest" description="Disordered" evidence="1">
    <location>
        <begin position="142"/>
        <end position="168"/>
    </location>
</feature>
<sequence length="293" mass="33886">MPEEGTEIATTPNSDDEDDLRCPICNLKFETESERNLHVLAHPQDCLTKEEILLRRKLFYKEVRKQQEADEPKFGDDVKLSPPKQQHKPRRIYKPPSKRVGLTKIRMEDCLRCDACSCIYIDPQDYYKHMRNFHQKYNTVIPRTRRRSPHRTSQQDLPVSSPEEVTLTTSRAGPLWTLPLRNEKPKEQKAPLDTTFVAESIIRQSIKSRWSKVVSERLSTAKRPRLVVEGSPETPEFPSRIKIDGQPVEAVGVVFDPNLRIKEEPADEDNILDLLSQVEVKIKTEPPDDYGSF</sequence>
<dbReference type="AlphaFoldDB" id="A0A0K8TGP1"/>
<evidence type="ECO:0000259" key="2">
    <source>
        <dbReference type="PROSITE" id="PS00028"/>
    </source>
</evidence>
<dbReference type="SMART" id="SM00355">
    <property type="entry name" value="ZnF_C2H2"/>
    <property type="match status" value="2"/>
</dbReference>
<feature type="region of interest" description="Disordered" evidence="1">
    <location>
        <begin position="70"/>
        <end position="94"/>
    </location>
</feature>
<feature type="domain" description="C2H2-type" evidence="2">
    <location>
        <begin position="22"/>
        <end position="42"/>
    </location>
</feature>
<feature type="compositionally biased region" description="Basic residues" evidence="1">
    <location>
        <begin position="85"/>
        <end position="94"/>
    </location>
</feature>
<proteinExistence type="predicted"/>
<accession>A0A0K8TGP1</accession>